<dbReference type="Proteomes" id="UP000076078">
    <property type="component" value="Unassembled WGS sequence"/>
</dbReference>
<evidence type="ECO:0000313" key="4">
    <source>
        <dbReference type="Proteomes" id="UP000076078"/>
    </source>
</evidence>
<dbReference type="FunCoup" id="A0A151Z9P1">
    <property type="interactions" value="74"/>
</dbReference>
<feature type="transmembrane region" description="Helical" evidence="1">
    <location>
        <begin position="205"/>
        <end position="226"/>
    </location>
</feature>
<dbReference type="CDD" id="cd15841">
    <property type="entry name" value="SNARE_Qc"/>
    <property type="match status" value="1"/>
</dbReference>
<name>A0A151Z9P1_TIELA</name>
<reference evidence="3 4" key="1">
    <citation type="submission" date="2015-12" db="EMBL/GenBank/DDBJ databases">
        <title>Dictyostelia acquired genes for synthesis and detection of signals that induce cell-type specialization by lateral gene transfer from prokaryotes.</title>
        <authorList>
            <person name="Gloeckner G."/>
            <person name="Schaap P."/>
        </authorList>
    </citation>
    <scope>NUCLEOTIDE SEQUENCE [LARGE SCALE GENOMIC DNA]</scope>
    <source>
        <strain evidence="3 4">TK</strain>
    </source>
</reference>
<feature type="domain" description="T-SNARE coiled-coil homology" evidence="2">
    <location>
        <begin position="139"/>
        <end position="201"/>
    </location>
</feature>
<dbReference type="AlphaFoldDB" id="A0A151Z9P1"/>
<protein>
    <submittedName>
        <fullName evidence="3">Putative syntaxin 8</fullName>
    </submittedName>
</protein>
<sequence>MGDVWIGDYENVNKSINILSGEIKDYSVQMKINPGGVQRNTPTILRRSLITLTNDIARLHDNLTYGNHRILEKELLRRRNLVEGLTLKKNQLSNEFDKVVNNTSAKIELLGDKISDRKFGRETDQTRDLNNHQIYTQQKEIMKTQDQSLDAISSSLKVQLNIANQMSSELEVHNRLLEDVEIGTEAVTHRIKVANSRIETLKQNAGSTCMIVIIIFLILFIIALVATDSGCKIYNSPTHCP</sequence>
<dbReference type="STRING" id="361077.A0A151Z9P1"/>
<comment type="caution">
    <text evidence="3">The sequence shown here is derived from an EMBL/GenBank/DDBJ whole genome shotgun (WGS) entry which is preliminary data.</text>
</comment>
<evidence type="ECO:0000313" key="3">
    <source>
        <dbReference type="EMBL" id="KYQ90677.1"/>
    </source>
</evidence>
<dbReference type="SMART" id="SM00397">
    <property type="entry name" value="t_SNARE"/>
    <property type="match status" value="1"/>
</dbReference>
<keyword evidence="4" id="KW-1185">Reference proteome</keyword>
<evidence type="ECO:0000259" key="2">
    <source>
        <dbReference type="PROSITE" id="PS50192"/>
    </source>
</evidence>
<dbReference type="EMBL" id="LODT01000037">
    <property type="protein sequence ID" value="KYQ90677.1"/>
    <property type="molecule type" value="Genomic_DNA"/>
</dbReference>
<dbReference type="Gene3D" id="1.20.5.110">
    <property type="match status" value="1"/>
</dbReference>
<dbReference type="OrthoDB" id="428895at2759"/>
<gene>
    <name evidence="3" type="ORF">DLAC_09313</name>
</gene>
<evidence type="ECO:0000256" key="1">
    <source>
        <dbReference type="SAM" id="Phobius"/>
    </source>
</evidence>
<proteinExistence type="predicted"/>
<keyword evidence="1" id="KW-0472">Membrane</keyword>
<keyword evidence="1" id="KW-0812">Transmembrane</keyword>
<keyword evidence="1" id="KW-1133">Transmembrane helix</keyword>
<dbReference type="SUPFAM" id="SSF58038">
    <property type="entry name" value="SNARE fusion complex"/>
    <property type="match status" value="1"/>
</dbReference>
<organism evidence="3 4">
    <name type="scientific">Tieghemostelium lacteum</name>
    <name type="common">Slime mold</name>
    <name type="synonym">Dictyostelium lacteum</name>
    <dbReference type="NCBI Taxonomy" id="361077"/>
    <lineage>
        <taxon>Eukaryota</taxon>
        <taxon>Amoebozoa</taxon>
        <taxon>Evosea</taxon>
        <taxon>Eumycetozoa</taxon>
        <taxon>Dictyostelia</taxon>
        <taxon>Dictyosteliales</taxon>
        <taxon>Raperosteliaceae</taxon>
        <taxon>Tieghemostelium</taxon>
    </lineage>
</organism>
<accession>A0A151Z9P1</accession>
<dbReference type="InParanoid" id="A0A151Z9P1"/>
<dbReference type="InterPro" id="IPR000727">
    <property type="entry name" value="T_SNARE_dom"/>
</dbReference>
<dbReference type="OMA" id="DSTCYIA"/>
<dbReference type="PROSITE" id="PS50192">
    <property type="entry name" value="T_SNARE"/>
    <property type="match status" value="1"/>
</dbReference>